<dbReference type="EMBL" id="JACCAC010000001">
    <property type="protein sequence ID" value="NYG56481.1"/>
    <property type="molecule type" value="Genomic_DNA"/>
</dbReference>
<gene>
    <name evidence="1" type="ORF">BJ989_002785</name>
</gene>
<organism evidence="1 2">
    <name type="scientific">Nocardioides perillae</name>
    <dbReference type="NCBI Taxonomy" id="1119534"/>
    <lineage>
        <taxon>Bacteria</taxon>
        <taxon>Bacillati</taxon>
        <taxon>Actinomycetota</taxon>
        <taxon>Actinomycetes</taxon>
        <taxon>Propionibacteriales</taxon>
        <taxon>Nocardioidaceae</taxon>
        <taxon>Nocardioides</taxon>
    </lineage>
</organism>
<dbReference type="AlphaFoldDB" id="A0A7Y9RTS8"/>
<keyword evidence="2" id="KW-1185">Reference proteome</keyword>
<accession>A0A7Y9RTS8</accession>
<dbReference type="PROSITE" id="PS51257">
    <property type="entry name" value="PROKAR_LIPOPROTEIN"/>
    <property type="match status" value="1"/>
</dbReference>
<evidence type="ECO:0000313" key="2">
    <source>
        <dbReference type="Proteomes" id="UP000544110"/>
    </source>
</evidence>
<proteinExistence type="predicted"/>
<reference evidence="1 2" key="1">
    <citation type="submission" date="2020-07" db="EMBL/GenBank/DDBJ databases">
        <title>Sequencing the genomes of 1000 actinobacteria strains.</title>
        <authorList>
            <person name="Klenk H.-P."/>
        </authorList>
    </citation>
    <scope>NUCLEOTIDE SEQUENCE [LARGE SCALE GENOMIC DNA]</scope>
    <source>
        <strain evidence="1 2">DSM 24552</strain>
    </source>
</reference>
<dbReference type="RefSeq" id="WP_179518722.1">
    <property type="nucleotide sequence ID" value="NZ_JACCAC010000001.1"/>
</dbReference>
<dbReference type="Proteomes" id="UP000544110">
    <property type="component" value="Unassembled WGS sequence"/>
</dbReference>
<sequence>MSRALPGPLRRLLPLLVSAVLLAAACAVVGLGFRAVQVAGPSACPSGEWLRLPGAPPACVHADVAPPGVDVTAHVPTHVLAAREGAGERAHEVAEDLGVPTTAEAAVSSPEVACDGDGSAGYRTQAMYVVESDDPNRYADLVASMRVWAAGVDDVVNRSAALTGGVRRVRYVSEPGTTEGTCVPSVLNVTVPPGSLSSFGSAISAVQAQGHTAPSRKYLVWTDASVLCGVASMYLGDREDQANPNNGAYPQYARVDSGCWGLGSLAGQHSVEAHELVHTLGAVSSAAPNGTAAGHCTDEHDTMCYADGAGVTMRFVCPAASGYLLDCGGDDYFSTFPDPGGWLDGHWNAADSRFLVGGGDGTGGGTTGTPSTLGATLAVNNPAVPGLPTQATVTPVLPSGRSLATVVWKATRRDCTFASPGAVSTEVTCSATSATATTVTATVTDSAGSTRSVAVPLTFARPTATRPVTLELTTAGQRVTDFPTASVCAGAPAVVVGTVVDTASSRPVKGLEVAFRKTTATGASSSAGTVTTTHDGAVARLTTRAPLTLVAASLGAHGFGGATAPTQAVTAGTCAPRLTASASAATVWHGDVLTVSGSLVRQVTGPDGPVDVPVAGAVVPVSVTGTTTSATGVERVVVKRLGSAKVALDGSWTLTAKPTTSGALAAALPGSTAYVADRVDLGPLTVRTPVSGLTAAVADGDVGWGTTSVVNGRLTLARDGVVAGLPSATVSATVTPPGGRAVRVGSGRTAADGTWSLPALLKVSGALRVRYAGAAGRPAVEQLVGDVVAGSWTPALAVISAPAAATTGASITVTGTVTRAYDCTSGPATGLRVRLTWTPSGGQAAATLTSAATTSKSTVTLRTRAPAGAGELRLEVVGAPGHLDAASTARPFTGS</sequence>
<name>A0A7Y9RTS8_9ACTN</name>
<evidence type="ECO:0000313" key="1">
    <source>
        <dbReference type="EMBL" id="NYG56481.1"/>
    </source>
</evidence>
<protein>
    <recommendedName>
        <fullName evidence="3">Metallo-peptidase family M12B Reprolysin-like</fullName>
    </recommendedName>
</protein>
<evidence type="ECO:0008006" key="3">
    <source>
        <dbReference type="Google" id="ProtNLM"/>
    </source>
</evidence>
<comment type="caution">
    <text evidence="1">The sequence shown here is derived from an EMBL/GenBank/DDBJ whole genome shotgun (WGS) entry which is preliminary data.</text>
</comment>